<dbReference type="GO" id="GO:0003960">
    <property type="term" value="F:quinone reductase (NADPH) activity"/>
    <property type="evidence" value="ECO:0007669"/>
    <property type="project" value="InterPro"/>
</dbReference>
<dbReference type="GO" id="GO:0005829">
    <property type="term" value="C:cytosol"/>
    <property type="evidence" value="ECO:0007669"/>
    <property type="project" value="TreeGrafter"/>
</dbReference>
<protein>
    <recommendedName>
        <fullName evidence="4">Probable quinone oxidoreductase</fullName>
    </recommendedName>
    <alternativeName>
        <fullName evidence="3">NADPH:quinone reductase</fullName>
    </alternativeName>
</protein>
<dbReference type="Proteomes" id="UP000245884">
    <property type="component" value="Unassembled WGS sequence"/>
</dbReference>
<dbReference type="Pfam" id="PF00107">
    <property type="entry name" value="ADH_zinc_N"/>
    <property type="match status" value="1"/>
</dbReference>
<dbReference type="SUPFAM" id="SSF51735">
    <property type="entry name" value="NAD(P)-binding Rossmann-fold domains"/>
    <property type="match status" value="1"/>
</dbReference>
<dbReference type="Pfam" id="PF08240">
    <property type="entry name" value="ADH_N"/>
    <property type="match status" value="1"/>
</dbReference>
<gene>
    <name evidence="6" type="ORF">BDZ90DRAFT_234007</name>
</gene>
<dbReference type="GO" id="GO:0035925">
    <property type="term" value="F:mRNA 3'-UTR AU-rich region binding"/>
    <property type="evidence" value="ECO:0007669"/>
    <property type="project" value="TreeGrafter"/>
</dbReference>
<keyword evidence="7" id="KW-1185">Reference proteome</keyword>
<reference evidence="6 7" key="1">
    <citation type="journal article" date="2018" name="Mol. Biol. Evol.">
        <title>Broad Genomic Sampling Reveals a Smut Pathogenic Ancestry of the Fungal Clade Ustilaginomycotina.</title>
        <authorList>
            <person name="Kijpornyongpan T."/>
            <person name="Mondo S.J."/>
            <person name="Barry K."/>
            <person name="Sandor L."/>
            <person name="Lee J."/>
            <person name="Lipzen A."/>
            <person name="Pangilinan J."/>
            <person name="LaButti K."/>
            <person name="Hainaut M."/>
            <person name="Henrissat B."/>
            <person name="Grigoriev I.V."/>
            <person name="Spatafora J.W."/>
            <person name="Aime M.C."/>
        </authorList>
    </citation>
    <scope>NUCLEOTIDE SEQUENCE [LARGE SCALE GENOMIC DNA]</scope>
    <source>
        <strain evidence="6 7">MCA 5214</strain>
    </source>
</reference>
<dbReference type="PROSITE" id="PS01162">
    <property type="entry name" value="QOR_ZETA_CRYSTAL"/>
    <property type="match status" value="1"/>
</dbReference>
<feature type="domain" description="Enoyl reductase (ER)" evidence="5">
    <location>
        <begin position="18"/>
        <end position="329"/>
    </location>
</feature>
<evidence type="ECO:0000313" key="6">
    <source>
        <dbReference type="EMBL" id="PWN25563.1"/>
    </source>
</evidence>
<evidence type="ECO:0000259" key="5">
    <source>
        <dbReference type="SMART" id="SM00829"/>
    </source>
</evidence>
<keyword evidence="2" id="KW-0560">Oxidoreductase</keyword>
<dbReference type="PANTHER" id="PTHR48106:SF13">
    <property type="entry name" value="QUINONE OXIDOREDUCTASE-RELATED"/>
    <property type="match status" value="1"/>
</dbReference>
<accession>A0A316UNS5</accession>
<evidence type="ECO:0000256" key="2">
    <source>
        <dbReference type="ARBA" id="ARBA00023002"/>
    </source>
</evidence>
<evidence type="ECO:0000313" key="7">
    <source>
        <dbReference type="Proteomes" id="UP000245884"/>
    </source>
</evidence>
<dbReference type="SUPFAM" id="SSF50129">
    <property type="entry name" value="GroES-like"/>
    <property type="match status" value="1"/>
</dbReference>
<name>A0A316UNS5_9BASI</name>
<dbReference type="STRING" id="1569628.A0A316UNS5"/>
<dbReference type="GO" id="GO:0008270">
    <property type="term" value="F:zinc ion binding"/>
    <property type="evidence" value="ECO:0007669"/>
    <property type="project" value="InterPro"/>
</dbReference>
<dbReference type="CDD" id="cd05286">
    <property type="entry name" value="QOR2"/>
    <property type="match status" value="1"/>
</dbReference>
<keyword evidence="1" id="KW-0521">NADP</keyword>
<dbReference type="InterPro" id="IPR013149">
    <property type="entry name" value="ADH-like_C"/>
</dbReference>
<dbReference type="FunFam" id="3.40.50.720:FF:000053">
    <property type="entry name" value="Quinone oxidoreductase 1"/>
    <property type="match status" value="1"/>
</dbReference>
<organism evidence="6 7">
    <name type="scientific">Jaminaea rosea</name>
    <dbReference type="NCBI Taxonomy" id="1569628"/>
    <lineage>
        <taxon>Eukaryota</taxon>
        <taxon>Fungi</taxon>
        <taxon>Dikarya</taxon>
        <taxon>Basidiomycota</taxon>
        <taxon>Ustilaginomycotina</taxon>
        <taxon>Exobasidiomycetes</taxon>
        <taxon>Microstromatales</taxon>
        <taxon>Microstromatales incertae sedis</taxon>
        <taxon>Jaminaea</taxon>
    </lineage>
</organism>
<dbReference type="InterPro" id="IPR020843">
    <property type="entry name" value="ER"/>
</dbReference>
<dbReference type="InterPro" id="IPR036291">
    <property type="entry name" value="NAD(P)-bd_dom_sf"/>
</dbReference>
<dbReference type="Gene3D" id="3.90.180.10">
    <property type="entry name" value="Medium-chain alcohol dehydrogenases, catalytic domain"/>
    <property type="match status" value="1"/>
</dbReference>
<dbReference type="RefSeq" id="XP_025360175.1">
    <property type="nucleotide sequence ID" value="XM_025506862.1"/>
</dbReference>
<dbReference type="AlphaFoldDB" id="A0A316UNS5"/>
<dbReference type="OrthoDB" id="48317at2759"/>
<dbReference type="GO" id="GO:0070402">
    <property type="term" value="F:NADPH binding"/>
    <property type="evidence" value="ECO:0007669"/>
    <property type="project" value="TreeGrafter"/>
</dbReference>
<evidence type="ECO:0000256" key="1">
    <source>
        <dbReference type="ARBA" id="ARBA00022857"/>
    </source>
</evidence>
<dbReference type="EMBL" id="KZ819675">
    <property type="protein sequence ID" value="PWN25563.1"/>
    <property type="molecule type" value="Genomic_DNA"/>
</dbReference>
<dbReference type="InterPro" id="IPR011032">
    <property type="entry name" value="GroES-like_sf"/>
</dbReference>
<sequence length="332" mass="35469">MSASIPKQMKALRIHEAGGPEVIKSEEAPVPTPGRGDVLIKTSWAGVNFIDNYFVSGLYPVKFPFTLGSEIGGQVVAVGEEVQDLKVGDEVGAYPGNGGYAEYCCTPRARVAKLPGHVDAKMAATVHLQALTAWGLLRESYPVQKGDTVLVHAAAGGVGIYLCQMAKNLGARVIGTTSTEEKAAFAKKNGADEVILYTKEDFAERTLALTDGKGVQAIYDGVGKTTWEGDFKCIARKGTIASFGNASGAVPEFSLMKTAQKNVKVTRPTLVNTVGTQEEMERYSAEVFGLLEKGILRPYVDGEYELSADSLRKAHEHAKGRGSRGKLLLKVA</sequence>
<evidence type="ECO:0000256" key="3">
    <source>
        <dbReference type="ARBA" id="ARBA00043088"/>
    </source>
</evidence>
<dbReference type="PANTHER" id="PTHR48106">
    <property type="entry name" value="QUINONE OXIDOREDUCTASE PIG3-RELATED"/>
    <property type="match status" value="1"/>
</dbReference>
<dbReference type="InterPro" id="IPR047618">
    <property type="entry name" value="QOR-like"/>
</dbReference>
<evidence type="ECO:0000256" key="4">
    <source>
        <dbReference type="ARBA" id="ARBA00070796"/>
    </source>
</evidence>
<dbReference type="GeneID" id="37028685"/>
<proteinExistence type="predicted"/>
<dbReference type="InterPro" id="IPR013154">
    <property type="entry name" value="ADH-like_N"/>
</dbReference>
<dbReference type="Gene3D" id="3.40.50.720">
    <property type="entry name" value="NAD(P)-binding Rossmann-like Domain"/>
    <property type="match status" value="1"/>
</dbReference>
<dbReference type="InterPro" id="IPR002364">
    <property type="entry name" value="Quin_OxRdtase/zeta-crystal_CS"/>
</dbReference>
<dbReference type="SMART" id="SM00829">
    <property type="entry name" value="PKS_ER"/>
    <property type="match status" value="1"/>
</dbReference>